<dbReference type="SUPFAM" id="SSF51735">
    <property type="entry name" value="NAD(P)-binding Rossmann-fold domains"/>
    <property type="match status" value="1"/>
</dbReference>
<dbReference type="GO" id="GO:0016491">
    <property type="term" value="F:oxidoreductase activity"/>
    <property type="evidence" value="ECO:0007669"/>
    <property type="project" value="TreeGrafter"/>
</dbReference>
<comment type="similarity">
    <text evidence="1">Belongs to the short-chain dehydrogenases/reductases (SDR) family.</text>
</comment>
<dbReference type="EMBL" id="BOPO01000150">
    <property type="protein sequence ID" value="GIL31935.1"/>
    <property type="molecule type" value="Genomic_DNA"/>
</dbReference>
<dbReference type="InterPro" id="IPR036291">
    <property type="entry name" value="NAD(P)-bd_dom_sf"/>
</dbReference>
<evidence type="ECO:0000256" key="1">
    <source>
        <dbReference type="RuleBase" id="RU000363"/>
    </source>
</evidence>
<accession>A0A8J4AJW6</accession>
<protein>
    <submittedName>
        <fullName evidence="2">Short-chain dehydrogenase</fullName>
    </submittedName>
</protein>
<dbReference type="PRINTS" id="PR00081">
    <property type="entry name" value="GDHRDH"/>
</dbReference>
<comment type="caution">
    <text evidence="2">The sequence shown here is derived from an EMBL/GenBank/DDBJ whole genome shotgun (WGS) entry which is preliminary data.</text>
</comment>
<evidence type="ECO:0000313" key="2">
    <source>
        <dbReference type="EMBL" id="GIL31935.1"/>
    </source>
</evidence>
<dbReference type="GO" id="GO:0008202">
    <property type="term" value="P:steroid metabolic process"/>
    <property type="evidence" value="ECO:0007669"/>
    <property type="project" value="TreeGrafter"/>
</dbReference>
<sequence>MSCTRTHTVVTGASSGIGRATALRLAGAGHHVYAGVRRDADGESLRQAAGSGELTPLRLDVTSADQLAAAADLVAGHVGPAGLDGLVNNAGIGVSAPLESISVDTLRRQFDVNVFGQVAVTQAFLPLLRRAPGRIVVIGSIGNRLAIPFGGALAASKRAVSSLADSLRLELAAWNIRVVLLEPASIHTEAVDKMRHETDDVLAALPADQRELYADSYRAMMDTALARERAGSPPAVVAAAVLTALTSARPRAHYLVGKDARLLATVARLPTPLLDAVRRRIFRLPAPGSRAVR</sequence>
<dbReference type="InterPro" id="IPR002347">
    <property type="entry name" value="SDR_fam"/>
</dbReference>
<reference evidence="3" key="1">
    <citation type="journal article" date="2021" name="Int. J. Syst. Evol. Microbiol.">
        <title>Actinocatenispora comari sp. nov., an endophytic actinomycete isolated from aerial parts of Comarum salesowianum.</title>
        <authorList>
            <person name="Oyunbileg N."/>
            <person name="Iizaka Y."/>
            <person name="Hamada M."/>
            <person name="Davaapurev B.O."/>
            <person name="Fukumoto A."/>
            <person name="Tsetseg B."/>
            <person name="Kato F."/>
            <person name="Tamura T."/>
            <person name="Batkhuu J."/>
            <person name="Anzai Y."/>
        </authorList>
    </citation>
    <scope>NUCLEOTIDE SEQUENCE [LARGE SCALE GENOMIC DNA]</scope>
    <source>
        <strain evidence="3">NUM-2625</strain>
    </source>
</reference>
<dbReference type="PANTHER" id="PTHR43313:SF1">
    <property type="entry name" value="3BETA-HYDROXYSTEROID DEHYDROGENASE DHS-16"/>
    <property type="match status" value="1"/>
</dbReference>
<dbReference type="Pfam" id="PF00106">
    <property type="entry name" value="adh_short"/>
    <property type="match status" value="1"/>
</dbReference>
<dbReference type="RefSeq" id="WP_207129473.1">
    <property type="nucleotide sequence ID" value="NZ_BOPO01000150.1"/>
</dbReference>
<dbReference type="PRINTS" id="PR00080">
    <property type="entry name" value="SDRFAMILY"/>
</dbReference>
<organism evidence="2 3">
    <name type="scientific">Actinocatenispora comari</name>
    <dbReference type="NCBI Taxonomy" id="2807577"/>
    <lineage>
        <taxon>Bacteria</taxon>
        <taxon>Bacillati</taxon>
        <taxon>Actinomycetota</taxon>
        <taxon>Actinomycetes</taxon>
        <taxon>Micromonosporales</taxon>
        <taxon>Micromonosporaceae</taxon>
        <taxon>Actinocatenispora</taxon>
    </lineage>
</organism>
<dbReference type="Proteomes" id="UP000614996">
    <property type="component" value="Unassembled WGS sequence"/>
</dbReference>
<name>A0A8J4AJW6_9ACTN</name>
<gene>
    <name evidence="2" type="ORF">NUM_71890</name>
</gene>
<evidence type="ECO:0000313" key="3">
    <source>
        <dbReference type="Proteomes" id="UP000614996"/>
    </source>
</evidence>
<dbReference type="PANTHER" id="PTHR43313">
    <property type="entry name" value="SHORT-CHAIN DEHYDROGENASE/REDUCTASE FAMILY 9C"/>
    <property type="match status" value="1"/>
</dbReference>
<dbReference type="AlphaFoldDB" id="A0A8J4AJW6"/>
<proteinExistence type="inferred from homology"/>
<keyword evidence="3" id="KW-1185">Reference proteome</keyword>
<dbReference type="Gene3D" id="3.40.50.720">
    <property type="entry name" value="NAD(P)-binding Rossmann-like Domain"/>
    <property type="match status" value="1"/>
</dbReference>